<evidence type="ECO:0000259" key="3">
    <source>
        <dbReference type="Pfam" id="PF18265"/>
    </source>
</evidence>
<accession>A0A8J4F9Q7</accession>
<evidence type="ECO:0000256" key="2">
    <source>
        <dbReference type="SAM" id="MobiDB-lite"/>
    </source>
</evidence>
<protein>
    <recommendedName>
        <fullName evidence="3">Nas2 N-terminal domain-containing protein</fullName>
    </recommendedName>
</protein>
<dbReference type="Proteomes" id="UP000747399">
    <property type="component" value="Unassembled WGS sequence"/>
</dbReference>
<dbReference type="GO" id="GO:0005737">
    <property type="term" value="C:cytoplasm"/>
    <property type="evidence" value="ECO:0007669"/>
    <property type="project" value="TreeGrafter"/>
</dbReference>
<dbReference type="PANTHER" id="PTHR12651">
    <property type="entry name" value="26S PROTEASOME NON-ATPASE REGULATORY SUBUNIT 9"/>
    <property type="match status" value="1"/>
</dbReference>
<keyword evidence="1" id="KW-0143">Chaperone</keyword>
<proteinExistence type="predicted"/>
<dbReference type="GO" id="GO:0005634">
    <property type="term" value="C:nucleus"/>
    <property type="evidence" value="ECO:0007669"/>
    <property type="project" value="TreeGrafter"/>
</dbReference>
<dbReference type="GO" id="GO:0070682">
    <property type="term" value="P:proteasome regulatory particle assembly"/>
    <property type="evidence" value="ECO:0007669"/>
    <property type="project" value="InterPro"/>
</dbReference>
<dbReference type="SUPFAM" id="SSF50156">
    <property type="entry name" value="PDZ domain-like"/>
    <property type="match status" value="1"/>
</dbReference>
<keyword evidence="5" id="KW-1185">Reference proteome</keyword>
<dbReference type="Gene3D" id="6.10.140.1710">
    <property type="match status" value="1"/>
</dbReference>
<reference evidence="4" key="1">
    <citation type="journal article" date="2021" name="Proc. Natl. Acad. Sci. U.S.A.">
        <title>Three genomes in the algal genus Volvox reveal the fate of a haploid sex-determining region after a transition to homothallism.</title>
        <authorList>
            <person name="Yamamoto K."/>
            <person name="Hamaji T."/>
            <person name="Kawai-Toyooka H."/>
            <person name="Matsuzaki R."/>
            <person name="Takahashi F."/>
            <person name="Nishimura Y."/>
            <person name="Kawachi M."/>
            <person name="Noguchi H."/>
            <person name="Minakuchi Y."/>
            <person name="Umen J.G."/>
            <person name="Toyoda A."/>
            <person name="Nozaki H."/>
        </authorList>
    </citation>
    <scope>NUCLEOTIDE SEQUENCE</scope>
    <source>
        <strain evidence="4">NIES-3780</strain>
    </source>
</reference>
<organism evidence="4 5">
    <name type="scientific">Volvox africanus</name>
    <dbReference type="NCBI Taxonomy" id="51714"/>
    <lineage>
        <taxon>Eukaryota</taxon>
        <taxon>Viridiplantae</taxon>
        <taxon>Chlorophyta</taxon>
        <taxon>core chlorophytes</taxon>
        <taxon>Chlorophyceae</taxon>
        <taxon>CS clade</taxon>
        <taxon>Chlamydomonadales</taxon>
        <taxon>Volvocaceae</taxon>
        <taxon>Volvox</taxon>
    </lineage>
</organism>
<feature type="compositionally biased region" description="Low complexity" evidence="2">
    <location>
        <begin position="1"/>
        <end position="16"/>
    </location>
</feature>
<feature type="domain" description="Nas2 N-terminal" evidence="3">
    <location>
        <begin position="34"/>
        <end position="113"/>
    </location>
</feature>
<dbReference type="InterPro" id="IPR035269">
    <property type="entry name" value="PSMD9"/>
</dbReference>
<feature type="region of interest" description="Disordered" evidence="2">
    <location>
        <begin position="1"/>
        <end position="28"/>
    </location>
</feature>
<feature type="compositionally biased region" description="Polar residues" evidence="2">
    <location>
        <begin position="17"/>
        <end position="28"/>
    </location>
</feature>
<dbReference type="AlphaFoldDB" id="A0A8J4F9Q7"/>
<comment type="caution">
    <text evidence="4">The sequence shown here is derived from an EMBL/GenBank/DDBJ whole genome shotgun (WGS) entry which is preliminary data.</text>
</comment>
<evidence type="ECO:0000313" key="5">
    <source>
        <dbReference type="Proteomes" id="UP000747399"/>
    </source>
</evidence>
<name>A0A8J4F9Q7_9CHLO</name>
<dbReference type="EMBL" id="BNCO01000078">
    <property type="protein sequence ID" value="GIL65809.1"/>
    <property type="molecule type" value="Genomic_DNA"/>
</dbReference>
<dbReference type="Pfam" id="PF18265">
    <property type="entry name" value="Nas2_N"/>
    <property type="match status" value="1"/>
</dbReference>
<dbReference type="Gene3D" id="2.30.42.10">
    <property type="match status" value="1"/>
</dbReference>
<dbReference type="InterPro" id="IPR036034">
    <property type="entry name" value="PDZ_sf"/>
</dbReference>
<sequence length="316" mass="31854">MCTTTTSSYTSLSTGSQNNMPSQRNSAAQIRQELRDLDLQRKALEEEIALLSGRLNAPGQPGIKGSLLDKQGFPRADIDVVQIRRDRHRLILLTNDQKALTDKLASLLGDLHEAVRLEAAAIGGCSSSHGNGAPMMVNGNGIAAAAAVFAASESAGGTVGGSGPDSTTGPSQPVAAAAVESAVGDATAMDVDDADLATTGDASRSCANSGAIADGVRMLAPFALVDEVSGGSPAEAAGLQVGDLLCSFGDVSVAASSGGLGQASSGFLQQVAAVLGASEGRPIAAQVLRQGTPLKISLTPARWSGRGLLGCHLRPL</sequence>
<dbReference type="InterPro" id="IPR040815">
    <property type="entry name" value="Nas2_N"/>
</dbReference>
<gene>
    <name evidence="4" type="ORF">Vafri_19438</name>
</gene>
<evidence type="ECO:0000313" key="4">
    <source>
        <dbReference type="EMBL" id="GIL65809.1"/>
    </source>
</evidence>
<dbReference type="PANTHER" id="PTHR12651:SF1">
    <property type="entry name" value="26S PROTEASOME NON-ATPASE REGULATORY SUBUNIT 9"/>
    <property type="match status" value="1"/>
</dbReference>
<dbReference type="FunFam" id="2.30.42.10:FF:000107">
    <property type="entry name" value="26S proteasome non-ATPase regulatory subunit 9"/>
    <property type="match status" value="1"/>
</dbReference>
<evidence type="ECO:0000256" key="1">
    <source>
        <dbReference type="ARBA" id="ARBA00023186"/>
    </source>
</evidence>